<evidence type="ECO:0000313" key="10">
    <source>
        <dbReference type="Proteomes" id="UP000441523"/>
    </source>
</evidence>
<evidence type="ECO:0000256" key="7">
    <source>
        <dbReference type="PIRSR" id="PIRSR000097-3"/>
    </source>
</evidence>
<feature type="active site" description="Proton donor" evidence="5">
    <location>
        <position position="52"/>
    </location>
</feature>
<evidence type="ECO:0000256" key="3">
    <source>
        <dbReference type="ARBA" id="ARBA00023002"/>
    </source>
</evidence>
<evidence type="ECO:0000256" key="1">
    <source>
        <dbReference type="ARBA" id="ARBA00007905"/>
    </source>
</evidence>
<dbReference type="PANTHER" id="PTHR43827:SF3">
    <property type="entry name" value="NADP-DEPENDENT OXIDOREDUCTASE DOMAIN-CONTAINING PROTEIN"/>
    <property type="match status" value="1"/>
</dbReference>
<evidence type="ECO:0000256" key="2">
    <source>
        <dbReference type="ARBA" id="ARBA00022857"/>
    </source>
</evidence>
<proteinExistence type="inferred from homology"/>
<dbReference type="InterPro" id="IPR018170">
    <property type="entry name" value="Aldo/ket_reductase_CS"/>
</dbReference>
<dbReference type="InterPro" id="IPR023210">
    <property type="entry name" value="NADP_OxRdtase_dom"/>
</dbReference>
<keyword evidence="2" id="KW-0521">NADP</keyword>
<dbReference type="InterPro" id="IPR020471">
    <property type="entry name" value="AKR"/>
</dbReference>
<feature type="binding site" evidence="6">
    <location>
        <position position="110"/>
    </location>
    <ligand>
        <name>substrate</name>
    </ligand>
</feature>
<name>A0A6N6MTD3_9HYPH</name>
<dbReference type="EMBL" id="VZZJ01000004">
    <property type="protein sequence ID" value="KAB1074661.1"/>
    <property type="molecule type" value="Genomic_DNA"/>
</dbReference>
<comment type="similarity">
    <text evidence="1">Belongs to the aldo/keto reductase family.</text>
</comment>
<sequence length="276" mass="30296">MPVRIPTLTLNDGRPMPQLGLGVYQLEEARTPDIVGRAIAAGYRAIDTAAIYGNEAGVGRAIREAGIPRDDLFVTTKLWNDDQGLDGTRRAFDASLTRLGLDRVDLYLIHWPCPDRGLFVETWKELIRFREEGRASSIGVSNFTPAHLQRLISETGVVPVVNQIELHPHFQQAALRDAHARHGIVTESWSPLGQGRELADPVLAGIARAHGRSPAQVALRWHVQNGFVAIPKTATPARIAENVALFDFTLSPDEMARIATLDRPDARLGPDPDSFG</sequence>
<evidence type="ECO:0000259" key="8">
    <source>
        <dbReference type="Pfam" id="PF00248"/>
    </source>
</evidence>
<organism evidence="9 10">
    <name type="scientific">Methylobacterium planeticum</name>
    <dbReference type="NCBI Taxonomy" id="2615211"/>
    <lineage>
        <taxon>Bacteria</taxon>
        <taxon>Pseudomonadati</taxon>
        <taxon>Pseudomonadota</taxon>
        <taxon>Alphaproteobacteria</taxon>
        <taxon>Hyphomicrobiales</taxon>
        <taxon>Methylobacteriaceae</taxon>
        <taxon>Methylobacterium</taxon>
    </lineage>
</organism>
<accession>A0A6N6MTD3</accession>
<evidence type="ECO:0000256" key="5">
    <source>
        <dbReference type="PIRSR" id="PIRSR000097-1"/>
    </source>
</evidence>
<dbReference type="Proteomes" id="UP000441523">
    <property type="component" value="Unassembled WGS sequence"/>
</dbReference>
<dbReference type="PANTHER" id="PTHR43827">
    <property type="entry name" value="2,5-DIKETO-D-GLUCONIC ACID REDUCTASE"/>
    <property type="match status" value="1"/>
</dbReference>
<dbReference type="SUPFAM" id="SSF51430">
    <property type="entry name" value="NAD(P)-linked oxidoreductase"/>
    <property type="match status" value="1"/>
</dbReference>
<keyword evidence="3" id="KW-0560">Oxidoreductase</keyword>
<dbReference type="PIRSF" id="PIRSF000097">
    <property type="entry name" value="AKR"/>
    <property type="match status" value="1"/>
</dbReference>
<dbReference type="Gene3D" id="3.20.20.100">
    <property type="entry name" value="NADP-dependent oxidoreductase domain"/>
    <property type="match status" value="1"/>
</dbReference>
<gene>
    <name evidence="9" type="ORF">F6X51_05885</name>
</gene>
<dbReference type="GO" id="GO:0016616">
    <property type="term" value="F:oxidoreductase activity, acting on the CH-OH group of donors, NAD or NADP as acceptor"/>
    <property type="evidence" value="ECO:0007669"/>
    <property type="project" value="UniProtKB-ARBA"/>
</dbReference>
<feature type="domain" description="NADP-dependent oxidoreductase" evidence="8">
    <location>
        <begin position="26"/>
        <end position="261"/>
    </location>
</feature>
<keyword evidence="10" id="KW-1185">Reference proteome</keyword>
<dbReference type="RefSeq" id="WP_150962302.1">
    <property type="nucleotide sequence ID" value="NZ_VZZJ01000004.1"/>
</dbReference>
<evidence type="ECO:0000313" key="9">
    <source>
        <dbReference type="EMBL" id="KAB1074661.1"/>
    </source>
</evidence>
<dbReference type="Pfam" id="PF00248">
    <property type="entry name" value="Aldo_ket_red"/>
    <property type="match status" value="1"/>
</dbReference>
<comment type="catalytic activity">
    <reaction evidence="4">
        <text>hydroxyacetone + NADP(+) = methylglyoxal + NADPH + H(+)</text>
        <dbReference type="Rhea" id="RHEA:27986"/>
        <dbReference type="ChEBI" id="CHEBI:15378"/>
        <dbReference type="ChEBI" id="CHEBI:17158"/>
        <dbReference type="ChEBI" id="CHEBI:27957"/>
        <dbReference type="ChEBI" id="CHEBI:57783"/>
        <dbReference type="ChEBI" id="CHEBI:58349"/>
    </reaction>
</comment>
<dbReference type="InterPro" id="IPR036812">
    <property type="entry name" value="NAD(P)_OxRdtase_dom_sf"/>
</dbReference>
<evidence type="ECO:0000256" key="4">
    <source>
        <dbReference type="ARBA" id="ARBA00049445"/>
    </source>
</evidence>
<dbReference type="PROSITE" id="PS00798">
    <property type="entry name" value="ALDOKETO_REDUCTASE_1"/>
    <property type="match status" value="1"/>
</dbReference>
<dbReference type="AlphaFoldDB" id="A0A6N6MTD3"/>
<protein>
    <submittedName>
        <fullName evidence="9">Aldo/keto reductase</fullName>
    </submittedName>
</protein>
<dbReference type="PROSITE" id="PS00063">
    <property type="entry name" value="ALDOKETO_REDUCTASE_3"/>
    <property type="match status" value="1"/>
</dbReference>
<reference evidence="9 10" key="1">
    <citation type="submission" date="2019-09" db="EMBL/GenBank/DDBJ databases">
        <title>YIM 132548 draft genome.</title>
        <authorList>
            <person name="Jiang L."/>
        </authorList>
    </citation>
    <scope>NUCLEOTIDE SEQUENCE [LARGE SCALE GENOMIC DNA]</scope>
    <source>
        <strain evidence="9 10">YIM 132548</strain>
    </source>
</reference>
<comment type="caution">
    <text evidence="9">The sequence shown here is derived from an EMBL/GenBank/DDBJ whole genome shotgun (WGS) entry which is preliminary data.</text>
</comment>
<feature type="site" description="Lowers pKa of active site Tyr" evidence="7">
    <location>
        <position position="77"/>
    </location>
</feature>
<dbReference type="FunFam" id="3.20.20.100:FF:000002">
    <property type="entry name" value="2,5-diketo-D-gluconic acid reductase A"/>
    <property type="match status" value="1"/>
</dbReference>
<evidence type="ECO:0000256" key="6">
    <source>
        <dbReference type="PIRSR" id="PIRSR000097-2"/>
    </source>
</evidence>
<dbReference type="PRINTS" id="PR00069">
    <property type="entry name" value="ALDKETRDTASE"/>
</dbReference>